<dbReference type="Proteomes" id="UP000266723">
    <property type="component" value="Unassembled WGS sequence"/>
</dbReference>
<dbReference type="PANTHER" id="PTHR12358">
    <property type="entry name" value="SPHINGOSINE KINASE"/>
    <property type="match status" value="1"/>
</dbReference>
<dbReference type="Gene3D" id="2.60.200.40">
    <property type="match status" value="1"/>
</dbReference>
<gene>
    <name evidence="1" type="ORF">DY000_02001529</name>
</gene>
<accession>A0ABQ7BVK5</accession>
<name>A0ABQ7BVK5_BRACR</name>
<organism evidence="1 2">
    <name type="scientific">Brassica cretica</name>
    <name type="common">Mustard</name>
    <dbReference type="NCBI Taxonomy" id="69181"/>
    <lineage>
        <taxon>Eukaryota</taxon>
        <taxon>Viridiplantae</taxon>
        <taxon>Streptophyta</taxon>
        <taxon>Embryophyta</taxon>
        <taxon>Tracheophyta</taxon>
        <taxon>Spermatophyta</taxon>
        <taxon>Magnoliopsida</taxon>
        <taxon>eudicotyledons</taxon>
        <taxon>Gunneridae</taxon>
        <taxon>Pentapetalae</taxon>
        <taxon>rosids</taxon>
        <taxon>malvids</taxon>
        <taxon>Brassicales</taxon>
        <taxon>Brassicaceae</taxon>
        <taxon>Brassiceae</taxon>
        <taxon>Brassica</taxon>
    </lineage>
</organism>
<dbReference type="PANTHER" id="PTHR12358:SF6">
    <property type="entry name" value="CERAMIDE KINASE"/>
    <property type="match status" value="1"/>
</dbReference>
<evidence type="ECO:0000313" key="2">
    <source>
        <dbReference type="Proteomes" id="UP000266723"/>
    </source>
</evidence>
<protein>
    <submittedName>
        <fullName evidence="1">Uncharacterized protein</fullName>
    </submittedName>
</protein>
<dbReference type="EMBL" id="QGKV02000832">
    <property type="protein sequence ID" value="KAF3542987.1"/>
    <property type="molecule type" value="Genomic_DNA"/>
</dbReference>
<proteinExistence type="predicted"/>
<evidence type="ECO:0000313" key="1">
    <source>
        <dbReference type="EMBL" id="KAF3542987.1"/>
    </source>
</evidence>
<sequence>MYSQDGAVVVHEARHELRHQMRIQEAGRGCAKHCWDYVNARSYEAEVMFEEAENAKVSPHTRSKTWPFLGAKCSICSSAAVMSNRNERAPDGLVVDAHLSDGFLHLILIKDCSRPKYLWHLTELAKKGGEPLNFEFVEYHKETMLSSDTIWFTFTSIGEAESMWNLDGEIFEAHHLSSQVLHGLIPLFASGPEV</sequence>
<reference evidence="1 2" key="1">
    <citation type="journal article" date="2020" name="BMC Genomics">
        <title>Intraspecific diversification of the crop wild relative Brassica cretica Lam. using demographic model selection.</title>
        <authorList>
            <person name="Kioukis A."/>
            <person name="Michalopoulou V.A."/>
            <person name="Briers L."/>
            <person name="Pirintsos S."/>
            <person name="Studholme D.J."/>
            <person name="Pavlidis P."/>
            <person name="Sarris P.F."/>
        </authorList>
    </citation>
    <scope>NUCLEOTIDE SEQUENCE [LARGE SCALE GENOMIC DNA]</scope>
    <source>
        <strain evidence="2">cv. PFS-1207/04</strain>
    </source>
</reference>
<dbReference type="InterPro" id="IPR016064">
    <property type="entry name" value="NAD/diacylglycerol_kinase_sf"/>
</dbReference>
<keyword evidence="2" id="KW-1185">Reference proteome</keyword>
<comment type="caution">
    <text evidence="1">The sequence shown here is derived from an EMBL/GenBank/DDBJ whole genome shotgun (WGS) entry which is preliminary data.</text>
</comment>
<dbReference type="SUPFAM" id="SSF111331">
    <property type="entry name" value="NAD kinase/diacylglycerol kinase-like"/>
    <property type="match status" value="1"/>
</dbReference>
<dbReference type="InterPro" id="IPR050187">
    <property type="entry name" value="Lipid_Phosphate_FormReg"/>
</dbReference>